<feature type="region of interest" description="Disordered" evidence="1">
    <location>
        <begin position="127"/>
        <end position="154"/>
    </location>
</feature>
<proteinExistence type="predicted"/>
<sequence>MPLASHPSSSSLTDEATARDILTTTSWLPEAWPIWRAVISGLCAVGRFDVALLLCLMWCTFARPIELMALKPDHLHAPSRVATYWTPHLNPEVEGVPSKAEEFDVTTSPLRKFCQSAVLPAWRRGPSTTQTMALSPRKRGDVRRPRSAAGPQRNVLLTHCSAQVSGGTALSS</sequence>
<accession>A0ABN9TZF9</accession>
<organism evidence="2 3">
    <name type="scientific">Prorocentrum cordatum</name>
    <dbReference type="NCBI Taxonomy" id="2364126"/>
    <lineage>
        <taxon>Eukaryota</taxon>
        <taxon>Sar</taxon>
        <taxon>Alveolata</taxon>
        <taxon>Dinophyceae</taxon>
        <taxon>Prorocentrales</taxon>
        <taxon>Prorocentraceae</taxon>
        <taxon>Prorocentrum</taxon>
    </lineage>
</organism>
<evidence type="ECO:0000256" key="1">
    <source>
        <dbReference type="SAM" id="MobiDB-lite"/>
    </source>
</evidence>
<comment type="caution">
    <text evidence="2">The sequence shown here is derived from an EMBL/GenBank/DDBJ whole genome shotgun (WGS) entry which is preliminary data.</text>
</comment>
<reference evidence="2" key="1">
    <citation type="submission" date="2023-10" db="EMBL/GenBank/DDBJ databases">
        <authorList>
            <person name="Chen Y."/>
            <person name="Shah S."/>
            <person name="Dougan E. K."/>
            <person name="Thang M."/>
            <person name="Chan C."/>
        </authorList>
    </citation>
    <scope>NUCLEOTIDE SEQUENCE [LARGE SCALE GENOMIC DNA]</scope>
</reference>
<keyword evidence="3" id="KW-1185">Reference proteome</keyword>
<protein>
    <submittedName>
        <fullName evidence="2">Uncharacterized protein</fullName>
    </submittedName>
</protein>
<name>A0ABN9TZF9_9DINO</name>
<dbReference type="Proteomes" id="UP001189429">
    <property type="component" value="Unassembled WGS sequence"/>
</dbReference>
<evidence type="ECO:0000313" key="2">
    <source>
        <dbReference type="EMBL" id="CAK0851766.1"/>
    </source>
</evidence>
<evidence type="ECO:0000313" key="3">
    <source>
        <dbReference type="Proteomes" id="UP001189429"/>
    </source>
</evidence>
<dbReference type="EMBL" id="CAUYUJ010015271">
    <property type="protein sequence ID" value="CAK0851766.1"/>
    <property type="molecule type" value="Genomic_DNA"/>
</dbReference>
<gene>
    <name evidence="2" type="ORF">PCOR1329_LOCUS43841</name>
</gene>